<dbReference type="GO" id="GO:0008757">
    <property type="term" value="F:S-adenosylmethionine-dependent methyltransferase activity"/>
    <property type="evidence" value="ECO:0007669"/>
    <property type="project" value="InterPro"/>
</dbReference>
<sequence>MPAPINDILSCPLCHGHVNVNNKLLIVCSKCGSVLGKKIGNIYSFADSLSQDLILSSEKWDDFYKGQNTEKKYKAEHRYYKKYYLKDVLNVFPFDLHDQKNHIYLEIGCGNFFLGQELAPLYKQIVGIDLSLSALQIAEKMLIDRKIKNFILIQGNILHLPIRNKSIDVIYGGGVIEHFKDTQGSVQEMYRVLKPRGLAINTVPYLNLASLTYRQLWGNIPNVPVLKQIAEFIHIKILKGTHMIFGYEMSFLASTLIKIHRAVGFKKVAVDRFKIALQFSFLPKQIRPMFIWLAENSRLFWPMVKVVATK</sequence>
<dbReference type="Gene3D" id="3.40.50.150">
    <property type="entry name" value="Vaccinia Virus protein VP39"/>
    <property type="match status" value="1"/>
</dbReference>
<proteinExistence type="predicted"/>
<dbReference type="SUPFAM" id="SSF53335">
    <property type="entry name" value="S-adenosyl-L-methionine-dependent methyltransferases"/>
    <property type="match status" value="1"/>
</dbReference>
<dbReference type="GO" id="GO:0032259">
    <property type="term" value="P:methylation"/>
    <property type="evidence" value="ECO:0007669"/>
    <property type="project" value="UniProtKB-KW"/>
</dbReference>
<evidence type="ECO:0000313" key="2">
    <source>
        <dbReference type="EMBL" id="KKT52484.1"/>
    </source>
</evidence>
<dbReference type="STRING" id="1618387.UW44_C0001G0036"/>
<evidence type="ECO:0000259" key="1">
    <source>
        <dbReference type="Pfam" id="PF08241"/>
    </source>
</evidence>
<dbReference type="EMBL" id="LCIH01000001">
    <property type="protein sequence ID" value="KKT52484.1"/>
    <property type="molecule type" value="Genomic_DNA"/>
</dbReference>
<protein>
    <submittedName>
        <fullName evidence="2">Methyltransferase type 11</fullName>
    </submittedName>
</protein>
<keyword evidence="2" id="KW-0808">Transferase</keyword>
<gene>
    <name evidence="2" type="ORF">UW44_C0001G0036</name>
</gene>
<comment type="caution">
    <text evidence="2">The sequence shown here is derived from an EMBL/GenBank/DDBJ whole genome shotgun (WGS) entry which is preliminary data.</text>
</comment>
<dbReference type="PANTHER" id="PTHR43591">
    <property type="entry name" value="METHYLTRANSFERASE"/>
    <property type="match status" value="1"/>
</dbReference>
<keyword evidence="2" id="KW-0489">Methyltransferase</keyword>
<dbReference type="CDD" id="cd02440">
    <property type="entry name" value="AdoMet_MTases"/>
    <property type="match status" value="1"/>
</dbReference>
<dbReference type="AlphaFoldDB" id="A0A0G1KX18"/>
<dbReference type="Pfam" id="PF08241">
    <property type="entry name" value="Methyltransf_11"/>
    <property type="match status" value="1"/>
</dbReference>
<evidence type="ECO:0000313" key="3">
    <source>
        <dbReference type="Proteomes" id="UP000034006"/>
    </source>
</evidence>
<feature type="domain" description="Methyltransferase type 11" evidence="1">
    <location>
        <begin position="105"/>
        <end position="200"/>
    </location>
</feature>
<dbReference type="InterPro" id="IPR013216">
    <property type="entry name" value="Methyltransf_11"/>
</dbReference>
<dbReference type="InterPro" id="IPR029063">
    <property type="entry name" value="SAM-dependent_MTases_sf"/>
</dbReference>
<organism evidence="2 3">
    <name type="scientific">Candidatus Collierbacteria bacterium GW2011_GWB2_44_22</name>
    <dbReference type="NCBI Taxonomy" id="1618387"/>
    <lineage>
        <taxon>Bacteria</taxon>
        <taxon>Candidatus Collieribacteriota</taxon>
    </lineage>
</organism>
<accession>A0A0G1KX18</accession>
<name>A0A0G1KX18_9BACT</name>
<reference evidence="2 3" key="1">
    <citation type="journal article" date="2015" name="Nature">
        <title>rRNA introns, odd ribosomes, and small enigmatic genomes across a large radiation of phyla.</title>
        <authorList>
            <person name="Brown C.T."/>
            <person name="Hug L.A."/>
            <person name="Thomas B.C."/>
            <person name="Sharon I."/>
            <person name="Castelle C.J."/>
            <person name="Singh A."/>
            <person name="Wilkins M.J."/>
            <person name="Williams K.H."/>
            <person name="Banfield J.F."/>
        </authorList>
    </citation>
    <scope>NUCLEOTIDE SEQUENCE [LARGE SCALE GENOMIC DNA]</scope>
</reference>
<dbReference type="Proteomes" id="UP000034006">
    <property type="component" value="Unassembled WGS sequence"/>
</dbReference>